<keyword evidence="1 5" id="KW-0489">Methyltransferase</keyword>
<reference evidence="6 7" key="1">
    <citation type="submission" date="2016-10" db="EMBL/GenBank/DDBJ databases">
        <authorList>
            <person name="de Groot N.N."/>
        </authorList>
    </citation>
    <scope>NUCLEOTIDE SEQUENCE [LARGE SCALE GENOMIC DNA]</scope>
    <source>
        <strain evidence="6 7">DSM 21019</strain>
    </source>
</reference>
<protein>
    <recommendedName>
        <fullName evidence="5">Ribosomal RNA large subunit methyltransferase H</fullName>
        <ecNumber evidence="5">2.1.1.177</ecNumber>
    </recommendedName>
    <alternativeName>
        <fullName evidence="5">23S rRNA (pseudouridine1915-N3)-methyltransferase</fullName>
    </alternativeName>
    <alternativeName>
        <fullName evidence="5">23S rRNA m3Psi1915 methyltransferase</fullName>
    </alternativeName>
    <alternativeName>
        <fullName evidence="5">rRNA (pseudouridine-N3-)-methyltransferase RlmH</fullName>
    </alternativeName>
</protein>
<evidence type="ECO:0000256" key="1">
    <source>
        <dbReference type="ARBA" id="ARBA00022603"/>
    </source>
</evidence>
<dbReference type="GO" id="GO:0005737">
    <property type="term" value="C:cytoplasm"/>
    <property type="evidence" value="ECO:0007669"/>
    <property type="project" value="UniProtKB-SubCell"/>
</dbReference>
<dbReference type="HAMAP" id="MF_00658">
    <property type="entry name" value="23SrRNA_methyltr_H"/>
    <property type="match status" value="1"/>
</dbReference>
<feature type="binding site" evidence="5">
    <location>
        <position position="73"/>
    </location>
    <ligand>
        <name>S-adenosyl-L-methionine</name>
        <dbReference type="ChEBI" id="CHEBI:59789"/>
    </ligand>
</feature>
<dbReference type="Proteomes" id="UP000199534">
    <property type="component" value="Unassembled WGS sequence"/>
</dbReference>
<evidence type="ECO:0000256" key="4">
    <source>
        <dbReference type="ARBA" id="ARBA00038303"/>
    </source>
</evidence>
<dbReference type="InterPro" id="IPR029026">
    <property type="entry name" value="tRNA_m1G_MTases_N"/>
</dbReference>
<dbReference type="AlphaFoldDB" id="A0A1I6FMT2"/>
<comment type="subcellular location">
    <subcellularLocation>
        <location evidence="5">Cytoplasm</location>
    </subcellularLocation>
</comment>
<dbReference type="PIRSF" id="PIRSF004505">
    <property type="entry name" value="MT_bac"/>
    <property type="match status" value="1"/>
</dbReference>
<dbReference type="GO" id="GO:0070038">
    <property type="term" value="F:rRNA (pseudouridine-N3-)-methyltransferase activity"/>
    <property type="evidence" value="ECO:0007669"/>
    <property type="project" value="UniProtKB-UniRule"/>
</dbReference>
<comment type="similarity">
    <text evidence="4 5">Belongs to the RNA methyltransferase RlmH family.</text>
</comment>
<organism evidence="6 7">
    <name type="scientific">Robiginitalea myxolifaciens</name>
    <dbReference type="NCBI Taxonomy" id="400055"/>
    <lineage>
        <taxon>Bacteria</taxon>
        <taxon>Pseudomonadati</taxon>
        <taxon>Bacteroidota</taxon>
        <taxon>Flavobacteriia</taxon>
        <taxon>Flavobacteriales</taxon>
        <taxon>Flavobacteriaceae</taxon>
        <taxon>Robiginitalea</taxon>
    </lineage>
</organism>
<name>A0A1I6FMT2_9FLAO</name>
<evidence type="ECO:0000256" key="5">
    <source>
        <dbReference type="HAMAP-Rule" id="MF_00658"/>
    </source>
</evidence>
<dbReference type="EMBL" id="FOYQ01000001">
    <property type="protein sequence ID" value="SFR31188.1"/>
    <property type="molecule type" value="Genomic_DNA"/>
</dbReference>
<comment type="catalytic activity">
    <reaction evidence="5">
        <text>pseudouridine(1915) in 23S rRNA + S-adenosyl-L-methionine = N(3)-methylpseudouridine(1915) in 23S rRNA + S-adenosyl-L-homocysteine + H(+)</text>
        <dbReference type="Rhea" id="RHEA:42752"/>
        <dbReference type="Rhea" id="RHEA-COMP:10221"/>
        <dbReference type="Rhea" id="RHEA-COMP:10222"/>
        <dbReference type="ChEBI" id="CHEBI:15378"/>
        <dbReference type="ChEBI" id="CHEBI:57856"/>
        <dbReference type="ChEBI" id="CHEBI:59789"/>
        <dbReference type="ChEBI" id="CHEBI:65314"/>
        <dbReference type="ChEBI" id="CHEBI:74486"/>
        <dbReference type="EC" id="2.1.1.177"/>
    </reaction>
</comment>
<keyword evidence="3 5" id="KW-0949">S-adenosyl-L-methionine</keyword>
<comment type="function">
    <text evidence="5">Specifically methylates the pseudouridine at position 1915 (m3Psi1915) in 23S rRNA.</text>
</comment>
<sequence length="157" mass="18050">MKLVLLACGKTQPAQLEPLIADFSKRIKRYLPFEIIYTRDLKFKGNTDPDFMRQKEGEVLLSQLQPQDQVWILDEAGRQFTSRGFAKRLQKAMNAGPKRLVLIIGGAYGFSQEVREKADFSLSLSEMTFNHQVVRLMAVEQLYRALSILRGDPYHND</sequence>
<dbReference type="STRING" id="400055.SAMN04490243_0015"/>
<evidence type="ECO:0000313" key="7">
    <source>
        <dbReference type="Proteomes" id="UP000199534"/>
    </source>
</evidence>
<comment type="subunit">
    <text evidence="5">Homodimer.</text>
</comment>
<keyword evidence="5" id="KW-0963">Cytoplasm</keyword>
<dbReference type="Pfam" id="PF02590">
    <property type="entry name" value="SPOUT_MTase"/>
    <property type="match status" value="1"/>
</dbReference>
<dbReference type="Gene3D" id="3.40.1280.10">
    <property type="match status" value="1"/>
</dbReference>
<accession>A0A1I6FMT2</accession>
<dbReference type="PANTHER" id="PTHR33603:SF1">
    <property type="entry name" value="RIBOSOMAL RNA LARGE SUBUNIT METHYLTRANSFERASE H"/>
    <property type="match status" value="1"/>
</dbReference>
<gene>
    <name evidence="5" type="primary">rlmH</name>
    <name evidence="6" type="ORF">SAMN04490243_0015</name>
</gene>
<evidence type="ECO:0000256" key="3">
    <source>
        <dbReference type="ARBA" id="ARBA00022691"/>
    </source>
</evidence>
<feature type="binding site" evidence="5">
    <location>
        <position position="105"/>
    </location>
    <ligand>
        <name>S-adenosyl-L-methionine</name>
        <dbReference type="ChEBI" id="CHEBI:59789"/>
    </ligand>
</feature>
<evidence type="ECO:0000313" key="6">
    <source>
        <dbReference type="EMBL" id="SFR31188.1"/>
    </source>
</evidence>
<dbReference type="InterPro" id="IPR003742">
    <property type="entry name" value="RlmH-like"/>
</dbReference>
<dbReference type="EC" id="2.1.1.177" evidence="5"/>
<dbReference type="PANTHER" id="PTHR33603">
    <property type="entry name" value="METHYLTRANSFERASE"/>
    <property type="match status" value="1"/>
</dbReference>
<dbReference type="CDD" id="cd18081">
    <property type="entry name" value="RlmH-like"/>
    <property type="match status" value="1"/>
</dbReference>
<dbReference type="InterPro" id="IPR029028">
    <property type="entry name" value="Alpha/beta_knot_MTases"/>
</dbReference>
<evidence type="ECO:0000256" key="2">
    <source>
        <dbReference type="ARBA" id="ARBA00022679"/>
    </source>
</evidence>
<proteinExistence type="inferred from homology"/>
<keyword evidence="7" id="KW-1185">Reference proteome</keyword>
<keyword evidence="2 5" id="KW-0808">Transferase</keyword>
<feature type="binding site" evidence="5">
    <location>
        <begin position="124"/>
        <end position="129"/>
    </location>
    <ligand>
        <name>S-adenosyl-L-methionine</name>
        <dbReference type="ChEBI" id="CHEBI:59789"/>
    </ligand>
</feature>
<dbReference type="OrthoDB" id="9806643at2"/>
<keyword evidence="5" id="KW-0698">rRNA processing</keyword>
<dbReference type="SUPFAM" id="SSF75217">
    <property type="entry name" value="alpha/beta knot"/>
    <property type="match status" value="1"/>
</dbReference>
<dbReference type="RefSeq" id="WP_092979689.1">
    <property type="nucleotide sequence ID" value="NZ_FOYQ01000001.1"/>
</dbReference>